<sequence length="196" mass="22470">MRFFFLIVFFCCSLVPFNCSLFSEHYISEDEQFHIDRFNFSSSFPDMETMEIYAQRKKRVHFDVSGDFPRLVSIAYHGSFGFLRGKLTGNYPELTTLEFSCSSCKMDLDFRGTWYKNTFITINNESEPVTLVLPRDVGVIVHTTVSTKGKVIVEGDLVKRGRGIWKKTYCNSLIDLSPVTLVFNVHSRSGGAIILR</sequence>
<protein>
    <recommendedName>
        <fullName evidence="3">Lipoprotein</fullName>
    </recommendedName>
</protein>
<keyword evidence="2" id="KW-1185">Reference proteome</keyword>
<gene>
    <name evidence="1" type="ORF">CP10881SC42_0385</name>
</gene>
<reference evidence="1" key="1">
    <citation type="submission" date="2013-04" db="EMBL/GenBank/DDBJ databases">
        <title>Genome sequence of Chlamydia psittaci 10_881_SC42.</title>
        <authorList>
            <person name="Huot-Creasy H."/>
            <person name="McCracken C.L."/>
            <person name="Humphries M."/>
            <person name="Sachse K."/>
            <person name="Laroucau K."/>
            <person name="Bavoil P."/>
            <person name="Myers G.S."/>
        </authorList>
    </citation>
    <scope>NUCLEOTIDE SEQUENCE [LARGE SCALE GENOMIC DNA]</scope>
    <source>
        <strain evidence="1">10_881_SC42</strain>
    </source>
</reference>
<evidence type="ECO:0000313" key="2">
    <source>
        <dbReference type="Proteomes" id="UP000014821"/>
    </source>
</evidence>
<name>A0ABP2X7G4_9CHLA</name>
<organism evidence="1 2">
    <name type="scientific">Chlamydia avium</name>
    <dbReference type="NCBI Taxonomy" id="1457141"/>
    <lineage>
        <taxon>Bacteria</taxon>
        <taxon>Pseudomonadati</taxon>
        <taxon>Chlamydiota</taxon>
        <taxon>Chlamydiia</taxon>
        <taxon>Chlamydiales</taxon>
        <taxon>Chlamydiaceae</taxon>
        <taxon>Chlamydia/Chlamydophila group</taxon>
        <taxon>Chlamydia</taxon>
    </lineage>
</organism>
<proteinExistence type="predicted"/>
<dbReference type="EMBL" id="ATND01000001">
    <property type="protein sequence ID" value="EPP38760.1"/>
    <property type="molecule type" value="Genomic_DNA"/>
</dbReference>
<dbReference type="Proteomes" id="UP000014821">
    <property type="component" value="Unassembled WGS sequence"/>
</dbReference>
<evidence type="ECO:0000313" key="1">
    <source>
        <dbReference type="EMBL" id="EPP38760.1"/>
    </source>
</evidence>
<accession>A0ABP2X7G4</accession>
<comment type="caution">
    <text evidence="1">The sequence shown here is derived from an EMBL/GenBank/DDBJ whole genome shotgun (WGS) entry which is preliminary data.</text>
</comment>
<evidence type="ECO:0008006" key="3">
    <source>
        <dbReference type="Google" id="ProtNLM"/>
    </source>
</evidence>